<protein>
    <submittedName>
        <fullName evidence="1">Uncharacterized protein</fullName>
    </submittedName>
</protein>
<name>A0A6G8F1R4_9PROT</name>
<gene>
    <name evidence="1" type="ORF">PlAlph_0290</name>
</gene>
<reference evidence="1" key="1">
    <citation type="journal article" date="2020" name="J. ISSAAS">
        <title>Lactobacilli and other gastrointestinal microbiota of Peromyscus leucopus, reservoir host for agents of Lyme disease and other zoonoses in North America.</title>
        <authorList>
            <person name="Milovic A."/>
            <person name="Bassam K."/>
            <person name="Shao H."/>
            <person name="Chatzistamou I."/>
            <person name="Tufts D.M."/>
            <person name="Diuk-Wasser M."/>
            <person name="Barbour A.G."/>
        </authorList>
    </citation>
    <scope>NUCLEOTIDE SEQUENCE</scope>
    <source>
        <strain evidence="1">LL90</strain>
    </source>
</reference>
<proteinExistence type="predicted"/>
<evidence type="ECO:0000313" key="1">
    <source>
        <dbReference type="EMBL" id="QIM10275.1"/>
    </source>
</evidence>
<sequence length="55" mass="5885">MPSEINFGLPAGTNISQIGADGGLLYILVSENGQNRHIIIFSPEKGKIISNMTLN</sequence>
<dbReference type="AlphaFoldDB" id="A0A6G8F1R4"/>
<dbReference type="EMBL" id="MN990728">
    <property type="protein sequence ID" value="QIM10275.1"/>
    <property type="molecule type" value="Genomic_DNA"/>
</dbReference>
<accession>A0A6G8F1R4</accession>
<organism evidence="1">
    <name type="scientific">uncultured Alphaproteobacteria bacterium</name>
    <dbReference type="NCBI Taxonomy" id="91750"/>
    <lineage>
        <taxon>Bacteria</taxon>
        <taxon>Pseudomonadati</taxon>
        <taxon>Pseudomonadota</taxon>
        <taxon>Alphaproteobacteria</taxon>
        <taxon>environmental samples</taxon>
    </lineage>
</organism>